<dbReference type="InterPro" id="IPR036428">
    <property type="entry name" value="PCD_sf"/>
</dbReference>
<sequence>MKQPDYAAPDPAALEALLAKGWALVPEREAITRSYRFADFAEAMGFMMRAAIWAEKLNHHPEWSNTYHRVEVTLTTHAIAGLSDLDILLAERMDRLAGI</sequence>
<reference evidence="5" key="1">
    <citation type="submission" date="2021-01" db="EMBL/GenBank/DDBJ databases">
        <title>Tabrizicola alba sp. nov. a motile alkaliphilic bacterium isolated from a soda lake.</title>
        <authorList>
            <person name="Szuroczki S."/>
            <person name="Abbaszade G."/>
            <person name="Schumann P."/>
            <person name="Toth E."/>
        </authorList>
    </citation>
    <scope>NUCLEOTIDE SEQUENCE</scope>
    <source>
        <strain evidence="5">DMG-N-6</strain>
    </source>
</reference>
<dbReference type="Gene3D" id="3.30.1360.20">
    <property type="entry name" value="Transcriptional coactivator/pterin dehydratase"/>
    <property type="match status" value="1"/>
</dbReference>
<gene>
    <name evidence="5" type="ORF">JL811_01810</name>
</gene>
<evidence type="ECO:0000256" key="3">
    <source>
        <dbReference type="ARBA" id="ARBA00023239"/>
    </source>
</evidence>
<comment type="catalytic activity">
    <reaction evidence="1 4">
        <text>(4aS,6R)-4a-hydroxy-L-erythro-5,6,7,8-tetrahydrobiopterin = (6R)-L-erythro-6,7-dihydrobiopterin + H2O</text>
        <dbReference type="Rhea" id="RHEA:11920"/>
        <dbReference type="ChEBI" id="CHEBI:15377"/>
        <dbReference type="ChEBI" id="CHEBI:15642"/>
        <dbReference type="ChEBI" id="CHEBI:43120"/>
        <dbReference type="EC" id="4.2.1.96"/>
    </reaction>
</comment>
<dbReference type="InterPro" id="IPR001533">
    <property type="entry name" value="Pterin_deHydtase"/>
</dbReference>
<evidence type="ECO:0000313" key="6">
    <source>
        <dbReference type="Proteomes" id="UP000648908"/>
    </source>
</evidence>
<accession>A0A8K0V941</accession>
<dbReference type="PANTHER" id="PTHR12599:SF0">
    <property type="entry name" value="PTERIN-4-ALPHA-CARBINOLAMINE DEHYDRATASE"/>
    <property type="match status" value="1"/>
</dbReference>
<protein>
    <recommendedName>
        <fullName evidence="4">Putative pterin-4-alpha-carbinolamine dehydratase</fullName>
        <shortName evidence="4">PHS</shortName>
        <ecNumber evidence="4">4.2.1.96</ecNumber>
    </recommendedName>
    <alternativeName>
        <fullName evidence="4">4-alpha-hydroxy-tetrahydropterin dehydratase</fullName>
    </alternativeName>
    <alternativeName>
        <fullName evidence="4">Pterin carbinolamine dehydratase</fullName>
        <shortName evidence="4">PCD</shortName>
    </alternativeName>
</protein>
<dbReference type="AlphaFoldDB" id="A0A8K0V941"/>
<dbReference type="GO" id="GO:0006729">
    <property type="term" value="P:tetrahydrobiopterin biosynthetic process"/>
    <property type="evidence" value="ECO:0007669"/>
    <property type="project" value="InterPro"/>
</dbReference>
<keyword evidence="3 4" id="KW-0456">Lyase</keyword>
<evidence type="ECO:0000256" key="2">
    <source>
        <dbReference type="ARBA" id="ARBA00006472"/>
    </source>
</evidence>
<keyword evidence="6" id="KW-1185">Reference proteome</keyword>
<evidence type="ECO:0000256" key="1">
    <source>
        <dbReference type="ARBA" id="ARBA00001554"/>
    </source>
</evidence>
<evidence type="ECO:0000256" key="4">
    <source>
        <dbReference type="HAMAP-Rule" id="MF_00434"/>
    </source>
</evidence>
<name>A0A8K0V941_9RHOB</name>
<dbReference type="PANTHER" id="PTHR12599">
    <property type="entry name" value="PTERIN-4-ALPHA-CARBINOLAMINE DEHYDRATASE"/>
    <property type="match status" value="1"/>
</dbReference>
<dbReference type="GO" id="GO:0008124">
    <property type="term" value="F:4-alpha-hydroxytetrahydrobiopterin dehydratase activity"/>
    <property type="evidence" value="ECO:0007669"/>
    <property type="project" value="UniProtKB-UniRule"/>
</dbReference>
<dbReference type="NCBIfam" id="NF002018">
    <property type="entry name" value="PRK00823.1-3"/>
    <property type="match status" value="1"/>
</dbReference>
<organism evidence="5 6">
    <name type="scientific">Szabonella alba</name>
    <dbReference type="NCBI Taxonomy" id="2804194"/>
    <lineage>
        <taxon>Bacteria</taxon>
        <taxon>Pseudomonadati</taxon>
        <taxon>Pseudomonadota</taxon>
        <taxon>Alphaproteobacteria</taxon>
        <taxon>Rhodobacterales</taxon>
        <taxon>Paracoccaceae</taxon>
        <taxon>Szabonella</taxon>
    </lineage>
</organism>
<dbReference type="CDD" id="cd00914">
    <property type="entry name" value="PCD_DCoH_subfamily_b"/>
    <property type="match status" value="1"/>
</dbReference>
<proteinExistence type="inferred from homology"/>
<comment type="caution">
    <text evidence="5">The sequence shown here is derived from an EMBL/GenBank/DDBJ whole genome shotgun (WGS) entry which is preliminary data.</text>
</comment>
<dbReference type="EMBL" id="JAESVN010000001">
    <property type="protein sequence ID" value="MBL4915943.1"/>
    <property type="molecule type" value="Genomic_DNA"/>
</dbReference>
<dbReference type="Proteomes" id="UP000648908">
    <property type="component" value="Unassembled WGS sequence"/>
</dbReference>
<comment type="similarity">
    <text evidence="2 4">Belongs to the pterin-4-alpha-carbinolamine dehydratase family.</text>
</comment>
<dbReference type="SUPFAM" id="SSF55248">
    <property type="entry name" value="PCD-like"/>
    <property type="match status" value="1"/>
</dbReference>
<dbReference type="RefSeq" id="WP_202686580.1">
    <property type="nucleotide sequence ID" value="NZ_JAESVN010000001.1"/>
</dbReference>
<dbReference type="EC" id="4.2.1.96" evidence="4"/>
<dbReference type="Pfam" id="PF01329">
    <property type="entry name" value="Pterin_4a"/>
    <property type="match status" value="1"/>
</dbReference>
<dbReference type="HAMAP" id="MF_00434">
    <property type="entry name" value="Pterin_4_alpha"/>
    <property type="match status" value="1"/>
</dbReference>
<evidence type="ECO:0000313" key="5">
    <source>
        <dbReference type="EMBL" id="MBL4915943.1"/>
    </source>
</evidence>